<dbReference type="PRINTS" id="PR00474">
    <property type="entry name" value="GLU5KINASE"/>
</dbReference>
<dbReference type="Pfam" id="PF00696">
    <property type="entry name" value="AA_kinase"/>
    <property type="match status" value="1"/>
</dbReference>
<dbReference type="PIRSF" id="PIRSF000728">
    <property type="entry name" value="NAGK"/>
    <property type="match status" value="1"/>
</dbReference>
<dbReference type="HAMAP" id="MF_00082">
    <property type="entry name" value="ArgB"/>
    <property type="match status" value="1"/>
</dbReference>
<keyword evidence="5" id="KW-0808">Transferase</keyword>
<gene>
    <name evidence="11" type="ORF">JKP88DRAFT_268371</name>
</gene>
<evidence type="ECO:0000313" key="12">
    <source>
        <dbReference type="Proteomes" id="UP000664859"/>
    </source>
</evidence>
<dbReference type="InterPro" id="IPR001048">
    <property type="entry name" value="Asp/Glu/Uridylate_kinase"/>
</dbReference>
<evidence type="ECO:0000256" key="7">
    <source>
        <dbReference type="ARBA" id="ARBA00022777"/>
    </source>
</evidence>
<comment type="pathway">
    <text evidence="1">Amino-acid biosynthesis; L-arginine biosynthesis; N(2)-acetyl-L-ornithine from L-glutamate: step 2/4.</text>
</comment>
<dbReference type="AlphaFoldDB" id="A0A836CGP3"/>
<dbReference type="GO" id="GO:0003991">
    <property type="term" value="F:acetylglutamate kinase activity"/>
    <property type="evidence" value="ECO:0007669"/>
    <property type="project" value="UniProtKB-EC"/>
</dbReference>
<dbReference type="InterPro" id="IPR004662">
    <property type="entry name" value="AcgluKinase_fam"/>
</dbReference>
<sequence>MKSQALCLAVTLACEGASAFIASPRPAALPTQRRSLALSNTAANQAVAEVLSDALPYIMEHTGETIVIKYGGHAMEDAAASLQFAKDVVLLKSCGVNPVIVHGGGPQIAAMLGRLNIETSFVEGLRVTDTDTVDVAEMVLCGKINKGIASSIKQAGGRAIGLSGKDDNLILADKLQKVITDPGTGISKMLDLGYVGEIKKVNTKIISDLVAAGIIPVIAPIGVDERGQTYNCNADTAAGAIAGALKANRLLLLTDVKGVLSKEGELFEELTTERVSELMRDGTITGGMIPKLNTAVNAVKAGVGAAIILDGRARHALLLELYTSGGAGTLIKG</sequence>
<dbReference type="SUPFAM" id="SSF53633">
    <property type="entry name" value="Carbamate kinase-like"/>
    <property type="match status" value="1"/>
</dbReference>
<dbReference type="PANTHER" id="PTHR23342">
    <property type="entry name" value="N-ACETYLGLUTAMATE SYNTHASE"/>
    <property type="match status" value="1"/>
</dbReference>
<keyword evidence="6" id="KW-0547">Nucleotide-binding</keyword>
<proteinExistence type="inferred from homology"/>
<keyword evidence="8" id="KW-0067">ATP-binding</keyword>
<dbReference type="EC" id="2.7.2.8" evidence="2"/>
<dbReference type="GO" id="GO:0006526">
    <property type="term" value="P:L-arginine biosynthetic process"/>
    <property type="evidence" value="ECO:0007669"/>
    <property type="project" value="UniProtKB-KW"/>
</dbReference>
<evidence type="ECO:0000256" key="6">
    <source>
        <dbReference type="ARBA" id="ARBA00022741"/>
    </source>
</evidence>
<dbReference type="CDD" id="cd04250">
    <property type="entry name" value="AAK_NAGK-C"/>
    <property type="match status" value="1"/>
</dbReference>
<feature type="signal peptide" evidence="9">
    <location>
        <begin position="1"/>
        <end position="19"/>
    </location>
</feature>
<dbReference type="FunFam" id="3.40.1160.10:FF:000004">
    <property type="entry name" value="Acetylglutamate kinase"/>
    <property type="match status" value="1"/>
</dbReference>
<name>A0A836CGP3_9STRA</name>
<evidence type="ECO:0000256" key="3">
    <source>
        <dbReference type="ARBA" id="ARBA00022571"/>
    </source>
</evidence>
<dbReference type="Proteomes" id="UP000664859">
    <property type="component" value="Unassembled WGS sequence"/>
</dbReference>
<dbReference type="GO" id="GO:0005737">
    <property type="term" value="C:cytoplasm"/>
    <property type="evidence" value="ECO:0007669"/>
    <property type="project" value="InterPro"/>
</dbReference>
<dbReference type="OrthoDB" id="438291at2759"/>
<evidence type="ECO:0000256" key="4">
    <source>
        <dbReference type="ARBA" id="ARBA00022605"/>
    </source>
</evidence>
<evidence type="ECO:0000256" key="2">
    <source>
        <dbReference type="ARBA" id="ARBA00013065"/>
    </source>
</evidence>
<dbReference type="InterPro" id="IPR001057">
    <property type="entry name" value="Glu/AcGlu_kinase"/>
</dbReference>
<keyword evidence="7 11" id="KW-0418">Kinase</keyword>
<dbReference type="NCBIfam" id="TIGR00761">
    <property type="entry name" value="argB"/>
    <property type="match status" value="1"/>
</dbReference>
<comment type="caution">
    <text evidence="11">The sequence shown here is derived from an EMBL/GenBank/DDBJ whole genome shotgun (WGS) entry which is preliminary data.</text>
</comment>
<keyword evidence="3" id="KW-0055">Arginine biosynthesis</keyword>
<dbReference type="PANTHER" id="PTHR23342:SF0">
    <property type="entry name" value="N-ACETYLGLUTAMATE SYNTHASE, MITOCHONDRIAL"/>
    <property type="match status" value="1"/>
</dbReference>
<feature type="domain" description="Aspartate/glutamate/uridylate kinase" evidence="10">
    <location>
        <begin position="65"/>
        <end position="309"/>
    </location>
</feature>
<dbReference type="GO" id="GO:0005524">
    <property type="term" value="F:ATP binding"/>
    <property type="evidence" value="ECO:0007669"/>
    <property type="project" value="UniProtKB-KW"/>
</dbReference>
<feature type="chain" id="PRO_5032565988" description="acetylglutamate kinase" evidence="9">
    <location>
        <begin position="20"/>
        <end position="333"/>
    </location>
</feature>
<evidence type="ECO:0000313" key="11">
    <source>
        <dbReference type="EMBL" id="KAG5185247.1"/>
    </source>
</evidence>
<evidence type="ECO:0000256" key="9">
    <source>
        <dbReference type="SAM" id="SignalP"/>
    </source>
</evidence>
<evidence type="ECO:0000256" key="1">
    <source>
        <dbReference type="ARBA" id="ARBA00004828"/>
    </source>
</evidence>
<dbReference type="EMBL" id="JAFCMP010000136">
    <property type="protein sequence ID" value="KAG5185247.1"/>
    <property type="molecule type" value="Genomic_DNA"/>
</dbReference>
<keyword evidence="9" id="KW-0732">Signal</keyword>
<keyword evidence="12" id="KW-1185">Reference proteome</keyword>
<protein>
    <recommendedName>
        <fullName evidence="2">acetylglutamate kinase</fullName>
        <ecNumber evidence="2">2.7.2.8</ecNumber>
    </recommendedName>
</protein>
<dbReference type="InterPro" id="IPR036393">
    <property type="entry name" value="AceGlu_kinase-like_sf"/>
</dbReference>
<reference evidence="11" key="1">
    <citation type="submission" date="2021-02" db="EMBL/GenBank/DDBJ databases">
        <title>First Annotated Genome of the Yellow-green Alga Tribonema minus.</title>
        <authorList>
            <person name="Mahan K.M."/>
        </authorList>
    </citation>
    <scope>NUCLEOTIDE SEQUENCE</scope>
    <source>
        <strain evidence="11">UTEX B ZZ1240</strain>
    </source>
</reference>
<keyword evidence="4" id="KW-0028">Amino-acid biosynthesis</keyword>
<evidence type="ECO:0000256" key="5">
    <source>
        <dbReference type="ARBA" id="ARBA00022679"/>
    </source>
</evidence>
<dbReference type="InterPro" id="IPR041727">
    <property type="entry name" value="NAGK-C"/>
</dbReference>
<evidence type="ECO:0000259" key="10">
    <source>
        <dbReference type="Pfam" id="PF00696"/>
    </source>
</evidence>
<dbReference type="Gene3D" id="3.40.1160.10">
    <property type="entry name" value="Acetylglutamate kinase-like"/>
    <property type="match status" value="1"/>
</dbReference>
<dbReference type="InterPro" id="IPR037528">
    <property type="entry name" value="ArgB"/>
</dbReference>
<evidence type="ECO:0000256" key="8">
    <source>
        <dbReference type="ARBA" id="ARBA00022840"/>
    </source>
</evidence>
<accession>A0A836CGP3</accession>
<organism evidence="11 12">
    <name type="scientific">Tribonema minus</name>
    <dbReference type="NCBI Taxonomy" id="303371"/>
    <lineage>
        <taxon>Eukaryota</taxon>
        <taxon>Sar</taxon>
        <taxon>Stramenopiles</taxon>
        <taxon>Ochrophyta</taxon>
        <taxon>PX clade</taxon>
        <taxon>Xanthophyceae</taxon>
        <taxon>Tribonematales</taxon>
        <taxon>Tribonemataceae</taxon>
        <taxon>Tribonema</taxon>
    </lineage>
</organism>